<dbReference type="GeneID" id="43672343"/>
<keyword evidence="4" id="KW-1185">Reference proteome</keyword>
<reference evidence="3 4" key="1">
    <citation type="submission" date="2019-04" db="EMBL/GenBank/DDBJ databases">
        <authorList>
            <consortium name="DOE Joint Genome Institute"/>
            <person name="Mondo S."/>
            <person name="Kjaerbolling I."/>
            <person name="Vesth T."/>
            <person name="Frisvad J.C."/>
            <person name="Nybo J.L."/>
            <person name="Theobald S."/>
            <person name="Kildgaard S."/>
            <person name="Isbrandt T."/>
            <person name="Kuo A."/>
            <person name="Sato A."/>
            <person name="Lyhne E.K."/>
            <person name="Kogle M.E."/>
            <person name="Wiebenga A."/>
            <person name="Kun R.S."/>
            <person name="Lubbers R.J."/>
            <person name="Makela M.R."/>
            <person name="Barry K."/>
            <person name="Chovatia M."/>
            <person name="Clum A."/>
            <person name="Daum C."/>
            <person name="Haridas S."/>
            <person name="He G."/>
            <person name="LaButti K."/>
            <person name="Lipzen A."/>
            <person name="Riley R."/>
            <person name="Salamov A."/>
            <person name="Simmons B.A."/>
            <person name="Magnuson J.K."/>
            <person name="Henrissat B."/>
            <person name="Mortensen U.H."/>
            <person name="Larsen T.O."/>
            <person name="Devries R.P."/>
            <person name="Grigoriev I.V."/>
            <person name="Machida M."/>
            <person name="Baker S.E."/>
            <person name="Andersen M.R."/>
            <person name="Cantor M.N."/>
            <person name="Hua S.X."/>
        </authorList>
    </citation>
    <scope>NUCLEOTIDE SEQUENCE [LARGE SCALE GENOMIC DNA]</scope>
    <source>
        <strain evidence="3 4">CBS 119388</strain>
    </source>
</reference>
<dbReference type="EMBL" id="ML736793">
    <property type="protein sequence ID" value="KAE8402003.1"/>
    <property type="molecule type" value="Genomic_DNA"/>
</dbReference>
<evidence type="ECO:0000313" key="3">
    <source>
        <dbReference type="EMBL" id="KAE8402003.1"/>
    </source>
</evidence>
<dbReference type="AlphaFoldDB" id="A0A5N7D7S2"/>
<dbReference type="PANTHER" id="PTHR38794">
    <property type="entry name" value="INTEGRAL MEMBRANE PROTEIN"/>
    <property type="match status" value="1"/>
</dbReference>
<feature type="transmembrane region" description="Helical" evidence="1">
    <location>
        <begin position="20"/>
        <end position="39"/>
    </location>
</feature>
<feature type="domain" description="Rhodopsin" evidence="2">
    <location>
        <begin position="56"/>
        <end position="288"/>
    </location>
</feature>
<proteinExistence type="predicted"/>
<dbReference type="Pfam" id="PF20684">
    <property type="entry name" value="Fung_rhodopsin"/>
    <property type="match status" value="1"/>
</dbReference>
<dbReference type="OrthoDB" id="3918601at2759"/>
<keyword evidence="1" id="KW-0812">Transmembrane</keyword>
<gene>
    <name evidence="3" type="ORF">BDV37DRAFT_285127</name>
</gene>
<dbReference type="RefSeq" id="XP_031939322.1">
    <property type="nucleotide sequence ID" value="XM_032087652.1"/>
</dbReference>
<evidence type="ECO:0000313" key="4">
    <source>
        <dbReference type="Proteomes" id="UP000325579"/>
    </source>
</evidence>
<organism evidence="3 4">
    <name type="scientific">Aspergillus pseudonomiae</name>
    <dbReference type="NCBI Taxonomy" id="1506151"/>
    <lineage>
        <taxon>Eukaryota</taxon>
        <taxon>Fungi</taxon>
        <taxon>Dikarya</taxon>
        <taxon>Ascomycota</taxon>
        <taxon>Pezizomycotina</taxon>
        <taxon>Eurotiomycetes</taxon>
        <taxon>Eurotiomycetidae</taxon>
        <taxon>Eurotiales</taxon>
        <taxon>Aspergillaceae</taxon>
        <taxon>Aspergillus</taxon>
        <taxon>Aspergillus subgen. Circumdati</taxon>
    </lineage>
</organism>
<feature type="transmembrane region" description="Helical" evidence="1">
    <location>
        <begin position="131"/>
        <end position="152"/>
    </location>
</feature>
<keyword evidence="1" id="KW-1133">Transmembrane helix</keyword>
<protein>
    <recommendedName>
        <fullName evidence="2">Rhodopsin domain-containing protein</fullName>
    </recommendedName>
</protein>
<keyword evidence="1" id="KW-0472">Membrane</keyword>
<dbReference type="InterPro" id="IPR049326">
    <property type="entry name" value="Rhodopsin_dom_fungi"/>
</dbReference>
<evidence type="ECO:0000256" key="1">
    <source>
        <dbReference type="SAM" id="Phobius"/>
    </source>
</evidence>
<sequence>MSNAKAPYQALSDDNRGPLITLVSVTLLIVTFIFIAAKLGSVIYFKQRRPAVNTPIWVALILSIVQVVLMQKSIQHGLGRHIQTLTSAEIRQSSKFYYAAQLIHIVILSLSKLSTTLLLRTLTPSKGIRQSCTITVGLIGAWTAFAFFGIAFQCPLPEPWLYTPERCTGPMLYPISTFHILTELIILAIPFIMMRNVQITPARRMKILCSFSARIKHGHRPRNRPSSPPAPVPRLTRYNMSVPRPLCTINQKSNGKYTGTIINPTICAQAMMCVTVIIACLPTLYHIFAGFHSGLLTTRLPDEVELGHPDRSVYHTSRRTKCSFYTDTARLSNMTPSVVTDITSSRRNRERAGESTESLGRLTRVSTREGVLRTVDITVEVQEQVRR</sequence>
<evidence type="ECO:0000259" key="2">
    <source>
        <dbReference type="Pfam" id="PF20684"/>
    </source>
</evidence>
<feature type="transmembrane region" description="Helical" evidence="1">
    <location>
        <begin position="51"/>
        <end position="69"/>
    </location>
</feature>
<feature type="transmembrane region" description="Helical" evidence="1">
    <location>
        <begin position="96"/>
        <end position="119"/>
    </location>
</feature>
<name>A0A5N7D7S2_9EURO</name>
<dbReference type="Proteomes" id="UP000325579">
    <property type="component" value="Unassembled WGS sequence"/>
</dbReference>
<feature type="transmembrane region" description="Helical" evidence="1">
    <location>
        <begin position="172"/>
        <end position="194"/>
    </location>
</feature>
<accession>A0A5N7D7S2</accession>
<dbReference type="PANTHER" id="PTHR38794:SF3">
    <property type="entry name" value="INTEGRAL MEMBRANE PROTEIN"/>
    <property type="match status" value="1"/>
</dbReference>